<dbReference type="InterPro" id="IPR042095">
    <property type="entry name" value="SUMF_sf"/>
</dbReference>
<evidence type="ECO:0000256" key="1">
    <source>
        <dbReference type="SAM" id="Phobius"/>
    </source>
</evidence>
<organism evidence="3 4">
    <name type="scientific">Symmachiella dynata</name>
    <dbReference type="NCBI Taxonomy" id="2527995"/>
    <lineage>
        <taxon>Bacteria</taxon>
        <taxon>Pseudomonadati</taxon>
        <taxon>Planctomycetota</taxon>
        <taxon>Planctomycetia</taxon>
        <taxon>Planctomycetales</taxon>
        <taxon>Planctomycetaceae</taxon>
        <taxon>Symmachiella</taxon>
    </lineage>
</organism>
<sequence length="301" mass="33647">MKKVGRTLLSREVLVPVIVTFGAVSIVAAWGWADEAAQIEKKEMALLKTFNKEFVHITPGKGKFPESFSMGSETGEATERPVRKVTFKYDFWMAKYEVPQDLYEAVMGENPSRWKGPRNSVEMMDIQQAVEFCRRATKKMRAAQLLKPDEEIRLPSEAEWEYCCRAGTTTAYSFGESATADGDVDNQASELSAYAWHTGNAAGNDPPVGALKPNAWGLYDMHGYLWEFVSDSWSDDYSAAPTDGKSHAPQRALGKDGQVVMRGGSWKDRYEELRSSVRKKGANSMKDDAVGFRCVKDRVKP</sequence>
<name>A0A517ZLL7_9PLAN</name>
<dbReference type="InterPro" id="IPR051043">
    <property type="entry name" value="Sulfatase_Mod_Factor_Kinase"/>
</dbReference>
<keyword evidence="4" id="KW-1185">Reference proteome</keyword>
<dbReference type="EC" id="2.7.11.1" evidence="3"/>
<dbReference type="EMBL" id="CP036276">
    <property type="protein sequence ID" value="QDU43374.1"/>
    <property type="molecule type" value="Genomic_DNA"/>
</dbReference>
<dbReference type="InterPro" id="IPR005532">
    <property type="entry name" value="SUMF_dom"/>
</dbReference>
<accession>A0A517ZLL7</accession>
<dbReference type="GO" id="GO:0120147">
    <property type="term" value="F:formylglycine-generating oxidase activity"/>
    <property type="evidence" value="ECO:0007669"/>
    <property type="project" value="TreeGrafter"/>
</dbReference>
<evidence type="ECO:0000259" key="2">
    <source>
        <dbReference type="Pfam" id="PF03781"/>
    </source>
</evidence>
<dbReference type="Gene3D" id="3.90.1580.10">
    <property type="entry name" value="paralog of FGE (formylglycine-generating enzyme)"/>
    <property type="match status" value="1"/>
</dbReference>
<keyword evidence="1" id="KW-1133">Transmembrane helix</keyword>
<evidence type="ECO:0000313" key="4">
    <source>
        <dbReference type="Proteomes" id="UP000319383"/>
    </source>
</evidence>
<protein>
    <submittedName>
        <fullName evidence="3">Serine/threonine-protein kinase pkn1</fullName>
        <ecNumber evidence="3">2.7.11.1</ecNumber>
    </submittedName>
</protein>
<proteinExistence type="predicted"/>
<feature type="domain" description="Sulfatase-modifying factor enzyme-like" evidence="2">
    <location>
        <begin position="67"/>
        <end position="296"/>
    </location>
</feature>
<dbReference type="InterPro" id="IPR016187">
    <property type="entry name" value="CTDL_fold"/>
</dbReference>
<gene>
    <name evidence="3" type="primary">pkn1_4</name>
    <name evidence="3" type="ORF">Mal52_18470</name>
</gene>
<keyword evidence="3" id="KW-0808">Transferase</keyword>
<dbReference type="Pfam" id="PF03781">
    <property type="entry name" value="FGE-sulfatase"/>
    <property type="match status" value="1"/>
</dbReference>
<keyword evidence="3" id="KW-0418">Kinase</keyword>
<dbReference type="PANTHER" id="PTHR23150:SF19">
    <property type="entry name" value="FORMYLGLYCINE-GENERATING ENZYME"/>
    <property type="match status" value="1"/>
</dbReference>
<dbReference type="Proteomes" id="UP000319383">
    <property type="component" value="Chromosome"/>
</dbReference>
<evidence type="ECO:0000313" key="3">
    <source>
        <dbReference type="EMBL" id="QDU43374.1"/>
    </source>
</evidence>
<dbReference type="AlphaFoldDB" id="A0A517ZLL7"/>
<dbReference type="KEGG" id="sdyn:Mal52_18470"/>
<reference evidence="3 4" key="1">
    <citation type="submission" date="2019-02" db="EMBL/GenBank/DDBJ databases">
        <title>Deep-cultivation of Planctomycetes and their phenomic and genomic characterization uncovers novel biology.</title>
        <authorList>
            <person name="Wiegand S."/>
            <person name="Jogler M."/>
            <person name="Boedeker C."/>
            <person name="Pinto D."/>
            <person name="Vollmers J."/>
            <person name="Rivas-Marin E."/>
            <person name="Kohn T."/>
            <person name="Peeters S.H."/>
            <person name="Heuer A."/>
            <person name="Rast P."/>
            <person name="Oberbeckmann S."/>
            <person name="Bunk B."/>
            <person name="Jeske O."/>
            <person name="Meyerdierks A."/>
            <person name="Storesund J.E."/>
            <person name="Kallscheuer N."/>
            <person name="Luecker S."/>
            <person name="Lage O.M."/>
            <person name="Pohl T."/>
            <person name="Merkel B.J."/>
            <person name="Hornburger P."/>
            <person name="Mueller R.-W."/>
            <person name="Bruemmer F."/>
            <person name="Labrenz M."/>
            <person name="Spormann A.M."/>
            <person name="Op den Camp H."/>
            <person name="Overmann J."/>
            <person name="Amann R."/>
            <person name="Jetten M.S.M."/>
            <person name="Mascher T."/>
            <person name="Medema M.H."/>
            <person name="Devos D.P."/>
            <person name="Kaster A.-K."/>
            <person name="Ovreas L."/>
            <person name="Rohde M."/>
            <person name="Galperin M.Y."/>
            <person name="Jogler C."/>
        </authorList>
    </citation>
    <scope>NUCLEOTIDE SEQUENCE [LARGE SCALE GENOMIC DNA]</scope>
    <source>
        <strain evidence="3 4">Mal52</strain>
    </source>
</reference>
<dbReference type="SUPFAM" id="SSF56436">
    <property type="entry name" value="C-type lectin-like"/>
    <property type="match status" value="1"/>
</dbReference>
<dbReference type="GO" id="GO:0004674">
    <property type="term" value="F:protein serine/threonine kinase activity"/>
    <property type="evidence" value="ECO:0007669"/>
    <property type="project" value="UniProtKB-EC"/>
</dbReference>
<dbReference type="PANTHER" id="PTHR23150">
    <property type="entry name" value="SULFATASE MODIFYING FACTOR 1, 2"/>
    <property type="match status" value="1"/>
</dbReference>
<dbReference type="RefSeq" id="WP_231962567.1">
    <property type="nucleotide sequence ID" value="NZ_CP036276.1"/>
</dbReference>
<keyword evidence="1" id="KW-0472">Membrane</keyword>
<feature type="transmembrane region" description="Helical" evidence="1">
    <location>
        <begin position="12"/>
        <end position="33"/>
    </location>
</feature>
<keyword evidence="1" id="KW-0812">Transmembrane</keyword>